<proteinExistence type="inferred from homology"/>
<dbReference type="PROSITE" id="PS50005">
    <property type="entry name" value="TPR"/>
    <property type="match status" value="1"/>
</dbReference>
<evidence type="ECO:0000313" key="10">
    <source>
        <dbReference type="Proteomes" id="UP000215355"/>
    </source>
</evidence>
<evidence type="ECO:0000259" key="7">
    <source>
        <dbReference type="Pfam" id="PF07980"/>
    </source>
</evidence>
<keyword evidence="3" id="KW-0732">Signal</keyword>
<keyword evidence="6" id="KW-0802">TPR repeat</keyword>
<dbReference type="SUPFAM" id="SSF48452">
    <property type="entry name" value="TPR-like"/>
    <property type="match status" value="1"/>
</dbReference>
<sequence length="494" mass="55684">MKLRYILLGLGLLSMSSCNKLLDVKPYTFSSGENYYENEGQILRAVNGAYSRLQVLYTSDFFSMTEMRADNTNYQYDETDRGAQQREEIDEFLITSSNNYVNTTWVNLYVGIQQANAIISRIDQVEFADEKLKLQYLGEAKFLRAFSYFHLVRLFGEVPLLTKEVANPSDAFSDGKKGTVDEVYAVIIQDAKDAIANLLPSYDKGSVGRATKGAAYTLLGEVYLTRKQYAEAVTNFQEVTKLGYSLMPDYASCFSPNSKNNAESVFEVQFDQSVEGENSNFIYMFGPRNAKMQLVGFSGNLGGSNIPTPSIYNAYEQGDLRRDKSIQLFNDPSNAAFQESKAFGGSMPFIKKFYHAPYIEDGRSNENWPIYRYAHVLLMLAEAQNEVGSGDPLANLNIVRKRAGLKPVSGLSKDALRTAIANEIRVEVAFESHRWYQLLRTGKAIEVMTAHGAEEKKRLTRLSSASYNIQPFKLLFPIPQREIQINGIEQNQGW</sequence>
<dbReference type="Pfam" id="PF14322">
    <property type="entry name" value="SusD-like_3"/>
    <property type="match status" value="1"/>
</dbReference>
<feature type="domain" description="RagB/SusD" evidence="7">
    <location>
        <begin position="346"/>
        <end position="494"/>
    </location>
</feature>
<evidence type="ECO:0000256" key="6">
    <source>
        <dbReference type="PROSITE-ProRule" id="PRU00339"/>
    </source>
</evidence>
<evidence type="ECO:0000256" key="4">
    <source>
        <dbReference type="ARBA" id="ARBA00023136"/>
    </source>
</evidence>
<evidence type="ECO:0000259" key="8">
    <source>
        <dbReference type="Pfam" id="PF14322"/>
    </source>
</evidence>
<organism evidence="9 10">
    <name type="scientific">Sphingobacterium mizutaii</name>
    <dbReference type="NCBI Taxonomy" id="1010"/>
    <lineage>
        <taxon>Bacteria</taxon>
        <taxon>Pseudomonadati</taxon>
        <taxon>Bacteroidota</taxon>
        <taxon>Sphingobacteriia</taxon>
        <taxon>Sphingobacteriales</taxon>
        <taxon>Sphingobacteriaceae</taxon>
        <taxon>Sphingobacterium</taxon>
    </lineage>
</organism>
<evidence type="ECO:0000256" key="3">
    <source>
        <dbReference type="ARBA" id="ARBA00022729"/>
    </source>
</evidence>
<dbReference type="CDD" id="cd08977">
    <property type="entry name" value="SusD"/>
    <property type="match status" value="1"/>
</dbReference>
<comment type="similarity">
    <text evidence="2">Belongs to the SusD family.</text>
</comment>
<feature type="repeat" description="TPR" evidence="6">
    <location>
        <begin position="213"/>
        <end position="246"/>
    </location>
</feature>
<dbReference type="InterPro" id="IPR011990">
    <property type="entry name" value="TPR-like_helical_dom_sf"/>
</dbReference>
<dbReference type="Proteomes" id="UP000215355">
    <property type="component" value="Chromosome 1"/>
</dbReference>
<feature type="domain" description="SusD-like N-terminal" evidence="8">
    <location>
        <begin position="82"/>
        <end position="224"/>
    </location>
</feature>
<accession>A0AAJ4X9A6</accession>
<keyword evidence="4" id="KW-0472">Membrane</keyword>
<evidence type="ECO:0000256" key="2">
    <source>
        <dbReference type="ARBA" id="ARBA00006275"/>
    </source>
</evidence>
<comment type="subcellular location">
    <subcellularLocation>
        <location evidence="1">Cell outer membrane</location>
    </subcellularLocation>
</comment>
<evidence type="ECO:0000313" key="9">
    <source>
        <dbReference type="EMBL" id="SNV43202.1"/>
    </source>
</evidence>
<dbReference type="InterPro" id="IPR019734">
    <property type="entry name" value="TPR_rpt"/>
</dbReference>
<dbReference type="InterPro" id="IPR012944">
    <property type="entry name" value="SusD_RagB_dom"/>
</dbReference>
<dbReference type="Gene3D" id="1.25.40.390">
    <property type="match status" value="1"/>
</dbReference>
<dbReference type="GO" id="GO:0009279">
    <property type="term" value="C:cell outer membrane"/>
    <property type="evidence" value="ECO:0007669"/>
    <property type="project" value="UniProtKB-SubCell"/>
</dbReference>
<dbReference type="PROSITE" id="PS51257">
    <property type="entry name" value="PROKAR_LIPOPROTEIN"/>
    <property type="match status" value="1"/>
</dbReference>
<evidence type="ECO:0000256" key="1">
    <source>
        <dbReference type="ARBA" id="ARBA00004442"/>
    </source>
</evidence>
<dbReference type="EMBL" id="LT906468">
    <property type="protein sequence ID" value="SNV43202.1"/>
    <property type="molecule type" value="Genomic_DNA"/>
</dbReference>
<protein>
    <submittedName>
        <fullName evidence="9">SusD family</fullName>
    </submittedName>
</protein>
<dbReference type="InterPro" id="IPR033985">
    <property type="entry name" value="SusD-like_N"/>
</dbReference>
<dbReference type="KEGG" id="smiz:4412673_00775"/>
<keyword evidence="5" id="KW-0998">Cell outer membrane</keyword>
<evidence type="ECO:0000256" key="5">
    <source>
        <dbReference type="ARBA" id="ARBA00023237"/>
    </source>
</evidence>
<name>A0AAJ4X9A6_9SPHI</name>
<dbReference type="Pfam" id="PF07980">
    <property type="entry name" value="SusD_RagB"/>
    <property type="match status" value="1"/>
</dbReference>
<dbReference type="RefSeq" id="WP_093098595.1">
    <property type="nucleotide sequence ID" value="NZ_CP158798.1"/>
</dbReference>
<reference evidence="9 10" key="1">
    <citation type="submission" date="2017-06" db="EMBL/GenBank/DDBJ databases">
        <authorList>
            <consortium name="Pathogen Informatics"/>
        </authorList>
    </citation>
    <scope>NUCLEOTIDE SEQUENCE [LARGE SCALE GENOMIC DNA]</scope>
    <source>
        <strain evidence="9 10">NCTC12149</strain>
    </source>
</reference>
<gene>
    <name evidence="9" type="ORF">SAMEA4412673_00775</name>
</gene>
<dbReference type="AlphaFoldDB" id="A0AAJ4X9A6"/>